<sequence length="173" mass="19767">MLLRIGDKIVNRQKIHQTVDRILELRRDGLSQQEVAGRVGVDRTFVSRLETIGEIRKGGRVALIGFPIKNCQEIYAVARQEGIDFCLVLSEQERWDFVQTKSGVELFNTIMEIVGNVRKYDIVIIIGSNMRIKLIETMLDKAVIGVQIGESPIAEDKYVNPEDIRALIRQLRF</sequence>
<reference evidence="2 3" key="1">
    <citation type="submission" date="2017-04" db="EMBL/GenBank/DDBJ databases">
        <authorList>
            <person name="Afonso C.L."/>
            <person name="Miller P.J."/>
            <person name="Scott M.A."/>
            <person name="Spackman E."/>
            <person name="Goraichik I."/>
            <person name="Dimitrov K.M."/>
            <person name="Suarez D.L."/>
            <person name="Swayne D.E."/>
        </authorList>
    </citation>
    <scope>NUCLEOTIDE SEQUENCE [LARGE SCALE GENOMIC DNA]</scope>
    <source>
        <strain evidence="2 3">DSM 5090</strain>
    </source>
</reference>
<dbReference type="InterPro" id="IPR001387">
    <property type="entry name" value="Cro/C1-type_HTH"/>
</dbReference>
<dbReference type="Proteomes" id="UP000192738">
    <property type="component" value="Unassembled WGS sequence"/>
</dbReference>
<accession>A0A1W2E4S8</accession>
<evidence type="ECO:0000313" key="3">
    <source>
        <dbReference type="Proteomes" id="UP000192738"/>
    </source>
</evidence>
<dbReference type="PROSITE" id="PS50943">
    <property type="entry name" value="HTH_CROC1"/>
    <property type="match status" value="1"/>
</dbReference>
<feature type="domain" description="HTH cro/C1-type" evidence="1">
    <location>
        <begin position="29"/>
        <end position="51"/>
    </location>
</feature>
<protein>
    <recommendedName>
        <fullName evidence="1">HTH cro/C1-type domain-containing protein</fullName>
    </recommendedName>
</protein>
<gene>
    <name evidence="2" type="ORF">SAMN04488500_12094</name>
</gene>
<evidence type="ECO:0000313" key="2">
    <source>
        <dbReference type="EMBL" id="SMD04793.1"/>
    </source>
</evidence>
<organism evidence="2 3">
    <name type="scientific">Sporomusa malonica</name>
    <dbReference type="NCBI Taxonomy" id="112901"/>
    <lineage>
        <taxon>Bacteria</taxon>
        <taxon>Bacillati</taxon>
        <taxon>Bacillota</taxon>
        <taxon>Negativicutes</taxon>
        <taxon>Selenomonadales</taxon>
        <taxon>Sporomusaceae</taxon>
        <taxon>Sporomusa</taxon>
    </lineage>
</organism>
<dbReference type="STRING" id="112901.SAMN04488500_12094"/>
<name>A0A1W2E4S8_9FIRM</name>
<proteinExistence type="predicted"/>
<dbReference type="AlphaFoldDB" id="A0A1W2E4S8"/>
<dbReference type="EMBL" id="FWXI01000020">
    <property type="protein sequence ID" value="SMD04793.1"/>
    <property type="molecule type" value="Genomic_DNA"/>
</dbReference>
<dbReference type="OrthoDB" id="1808039at2"/>
<keyword evidence="3" id="KW-1185">Reference proteome</keyword>
<dbReference type="RefSeq" id="WP_084577560.1">
    <property type="nucleotide sequence ID" value="NZ_CP155572.1"/>
</dbReference>
<evidence type="ECO:0000259" key="1">
    <source>
        <dbReference type="PROSITE" id="PS50943"/>
    </source>
</evidence>
<dbReference type="CDD" id="cd00093">
    <property type="entry name" value="HTH_XRE"/>
    <property type="match status" value="1"/>
</dbReference>